<dbReference type="EMBL" id="JARK01001372">
    <property type="protein sequence ID" value="EYC15731.1"/>
    <property type="molecule type" value="Genomic_DNA"/>
</dbReference>
<organism evidence="1 2">
    <name type="scientific">Ancylostoma ceylanicum</name>
    <dbReference type="NCBI Taxonomy" id="53326"/>
    <lineage>
        <taxon>Eukaryota</taxon>
        <taxon>Metazoa</taxon>
        <taxon>Ecdysozoa</taxon>
        <taxon>Nematoda</taxon>
        <taxon>Chromadorea</taxon>
        <taxon>Rhabditida</taxon>
        <taxon>Rhabditina</taxon>
        <taxon>Rhabditomorpha</taxon>
        <taxon>Strongyloidea</taxon>
        <taxon>Ancylostomatidae</taxon>
        <taxon>Ancylostomatinae</taxon>
        <taxon>Ancylostoma</taxon>
    </lineage>
</organism>
<name>A0A016ULF3_9BILA</name>
<evidence type="ECO:0000313" key="1">
    <source>
        <dbReference type="EMBL" id="EYC15731.1"/>
    </source>
</evidence>
<sequence>MNPIRLPHSLLWRKRPTQWKVQRAAPKKTWMKLVKENLKTLQCSIVEAEIITENRQERERVVQAIVTPVAPTAALRSRTAPPDTS</sequence>
<gene>
    <name evidence="1" type="primary">Acey_s0036.g3328</name>
    <name evidence="1" type="ORF">Y032_0036g3328</name>
</gene>
<keyword evidence="2" id="KW-1185">Reference proteome</keyword>
<dbReference type="Proteomes" id="UP000024635">
    <property type="component" value="Unassembled WGS sequence"/>
</dbReference>
<evidence type="ECO:0000313" key="2">
    <source>
        <dbReference type="Proteomes" id="UP000024635"/>
    </source>
</evidence>
<comment type="caution">
    <text evidence="1">The sequence shown here is derived from an EMBL/GenBank/DDBJ whole genome shotgun (WGS) entry which is preliminary data.</text>
</comment>
<accession>A0A016ULF3</accession>
<dbReference type="AlphaFoldDB" id="A0A016ULF3"/>
<protein>
    <submittedName>
        <fullName evidence="1">Uncharacterized protein</fullName>
    </submittedName>
</protein>
<reference evidence="2" key="1">
    <citation type="journal article" date="2015" name="Nat. Genet.">
        <title>The genome and transcriptome of the zoonotic hookworm Ancylostoma ceylanicum identify infection-specific gene families.</title>
        <authorList>
            <person name="Schwarz E.M."/>
            <person name="Hu Y."/>
            <person name="Antoshechkin I."/>
            <person name="Miller M.M."/>
            <person name="Sternberg P.W."/>
            <person name="Aroian R.V."/>
        </authorList>
    </citation>
    <scope>NUCLEOTIDE SEQUENCE</scope>
    <source>
        <strain evidence="2">HY135</strain>
    </source>
</reference>
<proteinExistence type="predicted"/>